<dbReference type="Proteomes" id="UP000010716">
    <property type="component" value="Unassembled WGS sequence"/>
</dbReference>
<gene>
    <name evidence="2" type="ORF">CathTA2_0603</name>
    <name evidence="3" type="ORF">HUR95_08665</name>
</gene>
<sequence>MNALLKDEPVYLLERYLDFEGGSSFSPLVEEVALELAITGPSYRKAAEIQEALLGYPVISHETILQHLLESISLPKAREPVHGPVLFVEVDGLYIHRQGQRKWGLIFQCTKR</sequence>
<evidence type="ECO:0000313" key="3">
    <source>
        <dbReference type="EMBL" id="QZT32492.1"/>
    </source>
</evidence>
<dbReference type="AlphaFoldDB" id="F5L491"/>
<evidence type="ECO:0000313" key="4">
    <source>
        <dbReference type="Proteomes" id="UP000010716"/>
    </source>
</evidence>
<dbReference type="Proteomes" id="UP000825179">
    <property type="component" value="Chromosome"/>
</dbReference>
<keyword evidence="5" id="KW-1185">Reference proteome</keyword>
<dbReference type="InterPro" id="IPR009620">
    <property type="entry name" value="UPF0236"/>
</dbReference>
<dbReference type="Pfam" id="PF06782">
    <property type="entry name" value="UPF0236"/>
    <property type="match status" value="1"/>
</dbReference>
<organism evidence="2 4">
    <name type="scientific">Caldalkalibacillus thermarum (strain TA2.A1)</name>
    <dbReference type="NCBI Taxonomy" id="986075"/>
    <lineage>
        <taxon>Bacteria</taxon>
        <taxon>Bacillati</taxon>
        <taxon>Bacillota</taxon>
        <taxon>Bacilli</taxon>
        <taxon>Bacillales</taxon>
        <taxon>Bacillaceae</taxon>
        <taxon>Caldalkalibacillus</taxon>
    </lineage>
</organism>
<dbReference type="eggNOG" id="ENOG502ZAFZ">
    <property type="taxonomic scope" value="Bacteria"/>
</dbReference>
<evidence type="ECO:0000313" key="5">
    <source>
        <dbReference type="Proteomes" id="UP000825179"/>
    </source>
</evidence>
<reference evidence="3" key="3">
    <citation type="submission" date="2021-08" db="EMBL/GenBank/DDBJ databases">
        <authorList>
            <person name="de Jong S."/>
            <person name="van den Broek M."/>
            <person name="Merkel A."/>
            <person name="de la Torre Cortes P."/>
            <person name="Kalamorz F."/>
            <person name="Cook G."/>
            <person name="van Loosdrecht M."/>
            <person name="McMillan D."/>
        </authorList>
    </citation>
    <scope>NUCLEOTIDE SEQUENCE</scope>
    <source>
        <strain evidence="3">TA2.A1</strain>
    </source>
</reference>
<comment type="similarity">
    <text evidence="1">Belongs to the UPF0236 family.</text>
</comment>
<reference evidence="2 4" key="1">
    <citation type="journal article" date="2011" name="J. Bacteriol.">
        <title>Draft genome sequence of the thermoalkaliphilic Caldalkalibacillus thermarum strain TA2.A1.</title>
        <authorList>
            <person name="Kalamorz F."/>
            <person name="Keis S."/>
            <person name="McMillan D.G."/>
            <person name="Olsson K."/>
            <person name="Stanton J.A."/>
            <person name="Stockwell P."/>
            <person name="Black M.A."/>
            <person name="Klingeman D.M."/>
            <person name="Land M.L."/>
            <person name="Han C.S."/>
            <person name="Martin S.L."/>
            <person name="Becher S.A."/>
            <person name="Peddie C.J."/>
            <person name="Morgan H.W."/>
            <person name="Matthies D."/>
            <person name="Preiss L."/>
            <person name="Meier T."/>
            <person name="Brown S.D."/>
            <person name="Cook G.M."/>
        </authorList>
    </citation>
    <scope>NUCLEOTIDE SEQUENCE [LARGE SCALE GENOMIC DNA]</scope>
    <source>
        <strain evidence="2 4">TA2.A1</strain>
    </source>
</reference>
<dbReference type="EMBL" id="CP082237">
    <property type="protein sequence ID" value="QZT32492.1"/>
    <property type="molecule type" value="Genomic_DNA"/>
</dbReference>
<evidence type="ECO:0000256" key="1">
    <source>
        <dbReference type="ARBA" id="ARBA00006539"/>
    </source>
</evidence>
<evidence type="ECO:0000313" key="2">
    <source>
        <dbReference type="EMBL" id="EGL83832.1"/>
    </source>
</evidence>
<dbReference type="RefSeq" id="WP_007502976.1">
    <property type="nucleotide sequence ID" value="NZ_AFCE01000077.1"/>
</dbReference>
<reference evidence="3 5" key="2">
    <citation type="journal article" date="2020" name="Extremophiles">
        <title>Genomic analysis of Caldalkalibacillus thermarum TA2.A1 reveals aerobic alkaliphilic metabolism and evolutionary hallmarks linking alkaliphilic bacteria and plant life.</title>
        <authorList>
            <person name="de Jong S.I."/>
            <person name="van den Broek M.A."/>
            <person name="Merkel A.Y."/>
            <person name="de la Torre Cortes P."/>
            <person name="Kalamorz F."/>
            <person name="Cook G.M."/>
            <person name="van Loosdrecht M.C.M."/>
            <person name="McMillan D.G.G."/>
        </authorList>
    </citation>
    <scope>NUCLEOTIDE SEQUENCE [LARGE SCALE GENOMIC DNA]</scope>
    <source>
        <strain evidence="3 5">TA2.A1</strain>
    </source>
</reference>
<protein>
    <submittedName>
        <fullName evidence="2">Transposase</fullName>
    </submittedName>
    <submittedName>
        <fullName evidence="3">UPF0236 family protein</fullName>
    </submittedName>
</protein>
<proteinExistence type="inferred from homology"/>
<dbReference type="EMBL" id="AFCE01000077">
    <property type="protein sequence ID" value="EGL83832.1"/>
    <property type="molecule type" value="Genomic_DNA"/>
</dbReference>
<name>F5L491_CALTT</name>
<dbReference type="KEGG" id="cthu:HUR95_08665"/>
<accession>F5L491</accession>